<organism evidence="3">
    <name type="scientific">Melampsora larici-populina (strain 98AG31 / pathotype 3-4-7)</name>
    <name type="common">Poplar leaf rust fungus</name>
    <dbReference type="NCBI Taxonomy" id="747676"/>
    <lineage>
        <taxon>Eukaryota</taxon>
        <taxon>Fungi</taxon>
        <taxon>Dikarya</taxon>
        <taxon>Basidiomycota</taxon>
        <taxon>Pucciniomycotina</taxon>
        <taxon>Pucciniomycetes</taxon>
        <taxon>Pucciniales</taxon>
        <taxon>Melampsoraceae</taxon>
        <taxon>Melampsora</taxon>
    </lineage>
</organism>
<dbReference type="EMBL" id="GL883250">
    <property type="protein sequence ID" value="EGF97336.1"/>
    <property type="molecule type" value="Genomic_DNA"/>
</dbReference>
<dbReference type="InParanoid" id="F4SDE0"/>
<keyword evidence="3" id="KW-1185">Reference proteome</keyword>
<feature type="region of interest" description="Disordered" evidence="1">
    <location>
        <begin position="1"/>
        <end position="49"/>
    </location>
</feature>
<feature type="compositionally biased region" description="Polar residues" evidence="1">
    <location>
        <begin position="1"/>
        <end position="12"/>
    </location>
</feature>
<evidence type="ECO:0000313" key="3">
    <source>
        <dbReference type="Proteomes" id="UP000001072"/>
    </source>
</evidence>
<evidence type="ECO:0000313" key="2">
    <source>
        <dbReference type="EMBL" id="EGF97336.1"/>
    </source>
</evidence>
<protein>
    <submittedName>
        <fullName evidence="2">Uncharacterized protein</fullName>
    </submittedName>
</protein>
<proteinExistence type="predicted"/>
<dbReference type="HOGENOM" id="CLU_2292308_0_0_1"/>
<dbReference type="AlphaFoldDB" id="F4SDE0"/>
<dbReference type="VEuPathDB" id="FungiDB:MELLADRAFT_114420"/>
<dbReference type="RefSeq" id="XP_007419392.1">
    <property type="nucleotide sequence ID" value="XM_007419330.1"/>
</dbReference>
<reference evidence="3" key="1">
    <citation type="journal article" date="2011" name="Proc. Natl. Acad. Sci. U.S.A.">
        <title>Obligate biotrophy features unraveled by the genomic analysis of rust fungi.</title>
        <authorList>
            <person name="Duplessis S."/>
            <person name="Cuomo C.A."/>
            <person name="Lin Y.-C."/>
            <person name="Aerts A."/>
            <person name="Tisserant E."/>
            <person name="Veneault-Fourrey C."/>
            <person name="Joly D.L."/>
            <person name="Hacquard S."/>
            <person name="Amselem J."/>
            <person name="Cantarel B.L."/>
            <person name="Chiu R."/>
            <person name="Coutinho P.M."/>
            <person name="Feau N."/>
            <person name="Field M."/>
            <person name="Frey P."/>
            <person name="Gelhaye E."/>
            <person name="Goldberg J."/>
            <person name="Grabherr M.G."/>
            <person name="Kodira C.D."/>
            <person name="Kohler A."/>
            <person name="Kuees U."/>
            <person name="Lindquist E.A."/>
            <person name="Lucas S.M."/>
            <person name="Mago R."/>
            <person name="Mauceli E."/>
            <person name="Morin E."/>
            <person name="Murat C."/>
            <person name="Pangilinan J.L."/>
            <person name="Park R."/>
            <person name="Pearson M."/>
            <person name="Quesneville H."/>
            <person name="Rouhier N."/>
            <person name="Sakthikumar S."/>
            <person name="Salamov A.A."/>
            <person name="Schmutz J."/>
            <person name="Selles B."/>
            <person name="Shapiro H."/>
            <person name="Tanguay P."/>
            <person name="Tuskan G.A."/>
            <person name="Henrissat B."/>
            <person name="Van de Peer Y."/>
            <person name="Rouze P."/>
            <person name="Ellis J.G."/>
            <person name="Dodds P.N."/>
            <person name="Schein J.E."/>
            <person name="Zhong S."/>
            <person name="Hamelin R.C."/>
            <person name="Grigoriev I.V."/>
            <person name="Szabo L.J."/>
            <person name="Martin F."/>
        </authorList>
    </citation>
    <scope>NUCLEOTIDE SEQUENCE [LARGE SCALE GENOMIC DNA]</scope>
    <source>
        <strain evidence="3">98AG31 / pathotype 3-4-7</strain>
    </source>
</reference>
<evidence type="ECO:0000256" key="1">
    <source>
        <dbReference type="SAM" id="MobiDB-lite"/>
    </source>
</evidence>
<dbReference type="GeneID" id="18925337"/>
<dbReference type="Proteomes" id="UP000001072">
    <property type="component" value="Unassembled WGS sequence"/>
</dbReference>
<name>F4SDE0_MELLP</name>
<dbReference type="KEGG" id="mlr:MELLADRAFT_114420"/>
<accession>F4SDE0</accession>
<gene>
    <name evidence="2" type="ORF">MELLADRAFT_114420</name>
</gene>
<sequence length="101" mass="11083">MPPRTRNPSSAHGSPLSPPGEGSRPGQTSPLASAQRFRRPPPEDPVAAKFVHDKTPDRPLILGYHYTLLDLSPSDLVSESMEEDVVEGAKCKIQISSYVFW</sequence>